<evidence type="ECO:0000313" key="4">
    <source>
        <dbReference type="EMBL" id="KAK7088287.1"/>
    </source>
</evidence>
<evidence type="ECO:0000313" key="5">
    <source>
        <dbReference type="Proteomes" id="UP001374579"/>
    </source>
</evidence>
<dbReference type="SUPFAM" id="SSF52540">
    <property type="entry name" value="P-loop containing nucleoside triphosphate hydrolases"/>
    <property type="match status" value="1"/>
</dbReference>
<comment type="caution">
    <text evidence="4">The sequence shown here is derived from an EMBL/GenBank/DDBJ whole genome shotgun (WGS) entry which is preliminary data.</text>
</comment>
<dbReference type="Pfam" id="PF00685">
    <property type="entry name" value="Sulfotransfer_1"/>
    <property type="match status" value="1"/>
</dbReference>
<dbReference type="PANTHER" id="PTHR11783">
    <property type="entry name" value="SULFOTRANSFERASE SULT"/>
    <property type="match status" value="1"/>
</dbReference>
<sequence length="294" mass="33813">MAQNGTAEAPHGRPKESLPTVEVEGWVFPKVFENTRPMKEHIAHIRVMQMRDDDVILCAYQKSGTHWLWEVGSMLLTGKAEYEKRTKEHVMMDSSDVDMDVLPSPRFINTHLPISMLPNQVKDGKVKVIHVYRNPKDVLVSMYHQIIQIEPYQPMDIVHGKFMSEKCMGGNYFKYLLEMDTFIKGNPQVPVFNVSFEEMKANPEDTVQKLARFLGVDASPELCQSVAEACTFHRLKEADKGKDGPQFMKDFNINFYRKGQVGDWKNHLTVAQSEMIDAAMEQLKGCDYKMRYTV</sequence>
<gene>
    <name evidence="4" type="ORF">V1264_022220</name>
</gene>
<keyword evidence="2" id="KW-0808">Transferase</keyword>
<dbReference type="Proteomes" id="UP001374579">
    <property type="component" value="Unassembled WGS sequence"/>
</dbReference>
<dbReference type="GO" id="GO:0008146">
    <property type="term" value="F:sulfotransferase activity"/>
    <property type="evidence" value="ECO:0007669"/>
    <property type="project" value="InterPro"/>
</dbReference>
<reference evidence="4 5" key="1">
    <citation type="submission" date="2024-02" db="EMBL/GenBank/DDBJ databases">
        <title>Chromosome-scale genome assembly of the rough periwinkle Littorina saxatilis.</title>
        <authorList>
            <person name="De Jode A."/>
            <person name="Faria R."/>
            <person name="Formenti G."/>
            <person name="Sims Y."/>
            <person name="Smith T.P."/>
            <person name="Tracey A."/>
            <person name="Wood J.M.D."/>
            <person name="Zagrodzka Z.B."/>
            <person name="Johannesson K."/>
            <person name="Butlin R.K."/>
            <person name="Leder E.H."/>
        </authorList>
    </citation>
    <scope>NUCLEOTIDE SEQUENCE [LARGE SCALE GENOMIC DNA]</scope>
    <source>
        <strain evidence="4">Snail1</strain>
        <tissue evidence="4">Muscle</tissue>
    </source>
</reference>
<proteinExistence type="inferred from homology"/>
<keyword evidence="5" id="KW-1185">Reference proteome</keyword>
<evidence type="ECO:0000256" key="2">
    <source>
        <dbReference type="ARBA" id="ARBA00022679"/>
    </source>
</evidence>
<dbReference type="EMBL" id="JBAMIC010004070">
    <property type="protein sequence ID" value="KAK7088287.1"/>
    <property type="molecule type" value="Genomic_DNA"/>
</dbReference>
<evidence type="ECO:0000259" key="3">
    <source>
        <dbReference type="Pfam" id="PF00685"/>
    </source>
</evidence>
<accession>A0AAN9AK14</accession>
<organism evidence="4 5">
    <name type="scientific">Littorina saxatilis</name>
    <dbReference type="NCBI Taxonomy" id="31220"/>
    <lineage>
        <taxon>Eukaryota</taxon>
        <taxon>Metazoa</taxon>
        <taxon>Spiralia</taxon>
        <taxon>Lophotrochozoa</taxon>
        <taxon>Mollusca</taxon>
        <taxon>Gastropoda</taxon>
        <taxon>Caenogastropoda</taxon>
        <taxon>Littorinimorpha</taxon>
        <taxon>Littorinoidea</taxon>
        <taxon>Littorinidae</taxon>
        <taxon>Littorina</taxon>
    </lineage>
</organism>
<evidence type="ECO:0000256" key="1">
    <source>
        <dbReference type="ARBA" id="ARBA00005771"/>
    </source>
</evidence>
<dbReference type="Gene3D" id="3.40.50.300">
    <property type="entry name" value="P-loop containing nucleotide triphosphate hydrolases"/>
    <property type="match status" value="1"/>
</dbReference>
<comment type="similarity">
    <text evidence="1">Belongs to the sulfotransferase 1 family.</text>
</comment>
<dbReference type="AlphaFoldDB" id="A0AAN9AK14"/>
<name>A0AAN9AK14_9CAEN</name>
<dbReference type="InterPro" id="IPR027417">
    <property type="entry name" value="P-loop_NTPase"/>
</dbReference>
<dbReference type="InterPro" id="IPR000863">
    <property type="entry name" value="Sulfotransferase_dom"/>
</dbReference>
<protein>
    <recommendedName>
        <fullName evidence="3">Sulfotransferase domain-containing protein</fullName>
    </recommendedName>
</protein>
<feature type="domain" description="Sulfotransferase" evidence="3">
    <location>
        <begin position="52"/>
        <end position="282"/>
    </location>
</feature>